<dbReference type="PANTHER" id="PTHR28142:SF1">
    <property type="entry name" value="MITOCHONDRIAL INNER MEMBRANE I-AAA PROTEASE SUPERCOMPLEX SUBUNIT MGR3-RELATED"/>
    <property type="match status" value="1"/>
</dbReference>
<reference evidence="2 3" key="1">
    <citation type="journal article" date="2015" name="Sci. Rep.">
        <title>Chromosome-level genome map provides insights into diverse defense mechanisms in the medicinal fungus Ganoderma sinense.</title>
        <authorList>
            <person name="Zhu Y."/>
            <person name="Xu J."/>
            <person name="Sun C."/>
            <person name="Zhou S."/>
            <person name="Xu H."/>
            <person name="Nelson D.R."/>
            <person name="Qian J."/>
            <person name="Song J."/>
            <person name="Luo H."/>
            <person name="Xiang L."/>
            <person name="Li Y."/>
            <person name="Xu Z."/>
            <person name="Ji A."/>
            <person name="Wang L."/>
            <person name="Lu S."/>
            <person name="Hayward A."/>
            <person name="Sun W."/>
            <person name="Li X."/>
            <person name="Schwartz D.C."/>
            <person name="Wang Y."/>
            <person name="Chen S."/>
        </authorList>
    </citation>
    <scope>NUCLEOTIDE SEQUENCE [LARGE SCALE GENOMIC DNA]</scope>
    <source>
        <strain evidence="2 3">ZZ0214-1</strain>
    </source>
</reference>
<dbReference type="SUPFAM" id="SSF48452">
    <property type="entry name" value="TPR-like"/>
    <property type="match status" value="2"/>
</dbReference>
<proteinExistence type="predicted"/>
<feature type="region of interest" description="Disordered" evidence="1">
    <location>
        <begin position="160"/>
        <end position="192"/>
    </location>
</feature>
<dbReference type="AlphaFoldDB" id="A0A2G8RP66"/>
<sequence>MNPTTHFSDASPVSAHSYTHAGGSYGNDNLPYTSAGSTLSSGAHDQSAWGQYVETYLDPGNQQPYASVPAEVAYSPASSASNSPLAPFPPTGPYSYTGHYVGGQQAGPTYAAPMAQASTSLSSAFGRTLPGESMPCVAQPLIYPPINNSPTSRATYVDTLPSSQETLPQPSPDLVPYTRRNSPAPSTDATPSVDAMRANNWQCPYCPYVQHTRRSPDLKRHIETHTRGKGVTLWVCCGVPAINARELGVPAEVVRTAPIFDFEGVPMIGGCRKTFSRRDALARHLRMGKSRDVPRRSYAANPISSWLQSNSRISTVFGILMGVGIASTSYGLYQFYNTFTLWPPEVRADLRAGIKAKNQRDLDLSERYLRRALQTAQALPLSAFSDEPHLKLSGIAIALAEVLESSNRPSEAYETYSAALAQLRASQATGKLSGKERMRAVALAHKLGEMAEVYQRGAEEAEEFLTFAVEEALRVIKDGQAGIEVEGKGKERAEEGEVSTMLAELELPWWVSKVDVAAPLEALGRFYSQEGKSDYATTLYLQAIGILMKPENGKAGATTSVEDRCRAAQIMNNLSDLTSRVNLKVAESWARQARGVIEKTRELAGSSKDAESMALCEQTLAAVLFNLGILLEMSGKADDARTSFQESLEQAKRIGLRSAAMEARGALRRIDRVAGV</sequence>
<comment type="caution">
    <text evidence="2">The sequence shown here is derived from an EMBL/GenBank/DDBJ whole genome shotgun (WGS) entry which is preliminary data.</text>
</comment>
<dbReference type="OrthoDB" id="10050400at2759"/>
<protein>
    <submittedName>
        <fullName evidence="2">Uncharacterized protein</fullName>
    </submittedName>
</protein>
<evidence type="ECO:0000256" key="1">
    <source>
        <dbReference type="SAM" id="MobiDB-lite"/>
    </source>
</evidence>
<keyword evidence="3" id="KW-1185">Reference proteome</keyword>
<feature type="compositionally biased region" description="Polar residues" evidence="1">
    <location>
        <begin position="179"/>
        <end position="190"/>
    </location>
</feature>
<dbReference type="PANTHER" id="PTHR28142">
    <property type="entry name" value="MITOCHONDRIAL INNER MEMBRANE I-AAA PROTEASE SUPERCOMPLEX SUBUNIT MGR3-RELATED"/>
    <property type="match status" value="1"/>
</dbReference>
<dbReference type="InterPro" id="IPR040201">
    <property type="entry name" value="Mrg3-like"/>
</dbReference>
<accession>A0A2G8RP66</accession>
<dbReference type="Gene3D" id="1.25.40.10">
    <property type="entry name" value="Tetratricopeptide repeat domain"/>
    <property type="match status" value="1"/>
</dbReference>
<dbReference type="InterPro" id="IPR011990">
    <property type="entry name" value="TPR-like_helical_dom_sf"/>
</dbReference>
<evidence type="ECO:0000313" key="2">
    <source>
        <dbReference type="EMBL" id="PIL23302.1"/>
    </source>
</evidence>
<organism evidence="2 3">
    <name type="scientific">Ganoderma sinense ZZ0214-1</name>
    <dbReference type="NCBI Taxonomy" id="1077348"/>
    <lineage>
        <taxon>Eukaryota</taxon>
        <taxon>Fungi</taxon>
        <taxon>Dikarya</taxon>
        <taxon>Basidiomycota</taxon>
        <taxon>Agaricomycotina</taxon>
        <taxon>Agaricomycetes</taxon>
        <taxon>Polyporales</taxon>
        <taxon>Polyporaceae</taxon>
        <taxon>Ganoderma</taxon>
    </lineage>
</organism>
<evidence type="ECO:0000313" key="3">
    <source>
        <dbReference type="Proteomes" id="UP000230002"/>
    </source>
</evidence>
<dbReference type="Proteomes" id="UP000230002">
    <property type="component" value="Unassembled WGS sequence"/>
</dbReference>
<dbReference type="STRING" id="1077348.A0A2G8RP66"/>
<dbReference type="EMBL" id="AYKW01000068">
    <property type="protein sequence ID" value="PIL23302.1"/>
    <property type="molecule type" value="Genomic_DNA"/>
</dbReference>
<gene>
    <name evidence="2" type="ORF">GSI_14612</name>
</gene>
<name>A0A2G8RP66_9APHY</name>